<feature type="compositionally biased region" description="Basic and acidic residues" evidence="1">
    <location>
        <begin position="26"/>
        <end position="38"/>
    </location>
</feature>
<feature type="compositionally biased region" description="Basic residues" evidence="1">
    <location>
        <begin position="79"/>
        <end position="88"/>
    </location>
</feature>
<name>A0A0C2MY98_THEKT</name>
<dbReference type="AlphaFoldDB" id="A0A0C2MY98"/>
<feature type="compositionally biased region" description="Basic and acidic residues" evidence="1">
    <location>
        <begin position="94"/>
        <end position="107"/>
    </location>
</feature>
<proteinExistence type="predicted"/>
<dbReference type="EMBL" id="JWZT01001302">
    <property type="protein sequence ID" value="KII72311.1"/>
    <property type="molecule type" value="Genomic_DNA"/>
</dbReference>
<keyword evidence="3" id="KW-1185">Reference proteome</keyword>
<evidence type="ECO:0000256" key="1">
    <source>
        <dbReference type="SAM" id="MobiDB-lite"/>
    </source>
</evidence>
<feature type="region of interest" description="Disordered" evidence="1">
    <location>
        <begin position="1"/>
        <end position="38"/>
    </location>
</feature>
<reference evidence="2 3" key="1">
    <citation type="journal article" date="2014" name="Genome Biol. Evol.">
        <title>The genome of the myxosporean Thelohanellus kitauei shows adaptations to nutrient acquisition within its fish host.</title>
        <authorList>
            <person name="Yang Y."/>
            <person name="Xiong J."/>
            <person name="Zhou Z."/>
            <person name="Huo F."/>
            <person name="Miao W."/>
            <person name="Ran C."/>
            <person name="Liu Y."/>
            <person name="Zhang J."/>
            <person name="Feng J."/>
            <person name="Wang M."/>
            <person name="Wang M."/>
            <person name="Wang L."/>
            <person name="Yao B."/>
        </authorList>
    </citation>
    <scope>NUCLEOTIDE SEQUENCE [LARGE SCALE GENOMIC DNA]</scope>
    <source>
        <strain evidence="2">Wuqing</strain>
    </source>
</reference>
<protein>
    <submittedName>
        <fullName evidence="2">Uncharacterized protein</fullName>
    </submittedName>
</protein>
<dbReference type="Proteomes" id="UP000031668">
    <property type="component" value="Unassembled WGS sequence"/>
</dbReference>
<organism evidence="2 3">
    <name type="scientific">Thelohanellus kitauei</name>
    <name type="common">Myxosporean</name>
    <dbReference type="NCBI Taxonomy" id="669202"/>
    <lineage>
        <taxon>Eukaryota</taxon>
        <taxon>Metazoa</taxon>
        <taxon>Cnidaria</taxon>
        <taxon>Myxozoa</taxon>
        <taxon>Myxosporea</taxon>
        <taxon>Bivalvulida</taxon>
        <taxon>Platysporina</taxon>
        <taxon>Myxobolidae</taxon>
        <taxon>Thelohanellus</taxon>
    </lineage>
</organism>
<gene>
    <name evidence="2" type="ORF">RF11_10114</name>
</gene>
<evidence type="ECO:0000313" key="2">
    <source>
        <dbReference type="EMBL" id="KII72311.1"/>
    </source>
</evidence>
<evidence type="ECO:0000313" key="3">
    <source>
        <dbReference type="Proteomes" id="UP000031668"/>
    </source>
</evidence>
<accession>A0A0C2MY98</accession>
<feature type="region of interest" description="Disordered" evidence="1">
    <location>
        <begin position="73"/>
        <end position="129"/>
    </location>
</feature>
<feature type="compositionally biased region" description="Acidic residues" evidence="1">
    <location>
        <begin position="9"/>
        <end position="25"/>
    </location>
</feature>
<sequence length="183" mass="21007">MTIMKTSEVEDTFYGDVESNDNVDETETHEKTPEKFEHKEIEDHLAKIDSSGSKLMTVDFLENLEFISSVDETDESKNKVKGKNKGKNNKGNNKGKEKVIAEKRPENSESMQIEENGGNMDKTRGSNKKPVDISVIDEFIKSNNIRTKFRDNRIDQVDPDFYRALDYDMDTNRGLGVDENRFN</sequence>
<comment type="caution">
    <text evidence="2">The sequence shown here is derived from an EMBL/GenBank/DDBJ whole genome shotgun (WGS) entry which is preliminary data.</text>
</comment>